<dbReference type="EMBL" id="CALOZG010000040">
    <property type="protein sequence ID" value="CAH4034287.1"/>
    <property type="molecule type" value="Genomic_DNA"/>
</dbReference>
<gene>
    <name evidence="2" type="ORF">PIBRA_LOCUS10487</name>
</gene>
<keyword evidence="1" id="KW-0812">Transmembrane</keyword>
<protein>
    <submittedName>
        <fullName evidence="2">Uncharacterized protein</fullName>
    </submittedName>
</protein>
<dbReference type="Proteomes" id="UP001152562">
    <property type="component" value="Unassembled WGS sequence"/>
</dbReference>
<evidence type="ECO:0000256" key="1">
    <source>
        <dbReference type="SAM" id="Phobius"/>
    </source>
</evidence>
<comment type="caution">
    <text evidence="2">The sequence shown here is derived from an EMBL/GenBank/DDBJ whole genome shotgun (WGS) entry which is preliminary data.</text>
</comment>
<proteinExistence type="predicted"/>
<keyword evidence="1" id="KW-0472">Membrane</keyword>
<accession>A0A9P0TL57</accession>
<evidence type="ECO:0000313" key="2">
    <source>
        <dbReference type="EMBL" id="CAH4034287.1"/>
    </source>
</evidence>
<keyword evidence="3" id="KW-1185">Reference proteome</keyword>
<keyword evidence="1" id="KW-1133">Transmembrane helix</keyword>
<evidence type="ECO:0000313" key="3">
    <source>
        <dbReference type="Proteomes" id="UP001152562"/>
    </source>
</evidence>
<dbReference type="AlphaFoldDB" id="A0A9P0TL57"/>
<reference evidence="2" key="1">
    <citation type="submission" date="2022-05" db="EMBL/GenBank/DDBJ databases">
        <authorList>
            <person name="Okamura Y."/>
        </authorList>
    </citation>
    <scope>NUCLEOTIDE SEQUENCE</scope>
</reference>
<feature type="transmembrane region" description="Helical" evidence="1">
    <location>
        <begin position="12"/>
        <end position="32"/>
    </location>
</feature>
<sequence>MDSLISAIIDFISARQVNIMVAVMLTFLYLVYQYKDVLVMMIDQPCKNSLQRSGSRSCRSRSRSRSCCKRMYPCDKNCYNGLRPAHLCPYCTHCNIDNRD</sequence>
<name>A0A9P0TL57_PIEBR</name>
<organism evidence="2 3">
    <name type="scientific">Pieris brassicae</name>
    <name type="common">White butterfly</name>
    <name type="synonym">Large white butterfly</name>
    <dbReference type="NCBI Taxonomy" id="7116"/>
    <lineage>
        <taxon>Eukaryota</taxon>
        <taxon>Metazoa</taxon>
        <taxon>Ecdysozoa</taxon>
        <taxon>Arthropoda</taxon>
        <taxon>Hexapoda</taxon>
        <taxon>Insecta</taxon>
        <taxon>Pterygota</taxon>
        <taxon>Neoptera</taxon>
        <taxon>Endopterygota</taxon>
        <taxon>Lepidoptera</taxon>
        <taxon>Glossata</taxon>
        <taxon>Ditrysia</taxon>
        <taxon>Papilionoidea</taxon>
        <taxon>Pieridae</taxon>
        <taxon>Pierinae</taxon>
        <taxon>Pieris</taxon>
    </lineage>
</organism>